<dbReference type="SUPFAM" id="SSF52266">
    <property type="entry name" value="SGNH hydrolase"/>
    <property type="match status" value="1"/>
</dbReference>
<accession>A0ABD3NVG2</accession>
<evidence type="ECO:0008006" key="4">
    <source>
        <dbReference type="Google" id="ProtNLM"/>
    </source>
</evidence>
<protein>
    <recommendedName>
        <fullName evidence="4">SGNH hydrolase-type esterase domain-containing protein</fullName>
    </recommendedName>
</protein>
<keyword evidence="3" id="KW-1185">Reference proteome</keyword>
<dbReference type="AlphaFoldDB" id="A0ABD3NVG2"/>
<comment type="caution">
    <text evidence="2">The sequence shown here is derived from an EMBL/GenBank/DDBJ whole genome shotgun (WGS) entry which is preliminary data.</text>
</comment>
<keyword evidence="1" id="KW-1133">Transmembrane helix</keyword>
<keyword evidence="1" id="KW-0812">Transmembrane</keyword>
<organism evidence="2 3">
    <name type="scientific">Cyclotella atomus</name>
    <dbReference type="NCBI Taxonomy" id="382360"/>
    <lineage>
        <taxon>Eukaryota</taxon>
        <taxon>Sar</taxon>
        <taxon>Stramenopiles</taxon>
        <taxon>Ochrophyta</taxon>
        <taxon>Bacillariophyta</taxon>
        <taxon>Coscinodiscophyceae</taxon>
        <taxon>Thalassiosirophycidae</taxon>
        <taxon>Stephanodiscales</taxon>
        <taxon>Stephanodiscaceae</taxon>
        <taxon>Cyclotella</taxon>
    </lineage>
</organism>
<dbReference type="EMBL" id="JALLPJ020000935">
    <property type="protein sequence ID" value="KAL3779393.1"/>
    <property type="molecule type" value="Genomic_DNA"/>
</dbReference>
<gene>
    <name evidence="2" type="ORF">ACHAWO_007258</name>
</gene>
<keyword evidence="1" id="KW-0472">Membrane</keyword>
<proteinExistence type="predicted"/>
<reference evidence="2 3" key="1">
    <citation type="submission" date="2024-10" db="EMBL/GenBank/DDBJ databases">
        <title>Updated reference genomes for cyclostephanoid diatoms.</title>
        <authorList>
            <person name="Roberts W.R."/>
            <person name="Alverson A.J."/>
        </authorList>
    </citation>
    <scope>NUCLEOTIDE SEQUENCE [LARGE SCALE GENOMIC DNA]</scope>
    <source>
        <strain evidence="2 3">AJA010-31</strain>
    </source>
</reference>
<evidence type="ECO:0000313" key="3">
    <source>
        <dbReference type="Proteomes" id="UP001530400"/>
    </source>
</evidence>
<dbReference type="Gene3D" id="3.40.50.1110">
    <property type="entry name" value="SGNH hydrolase"/>
    <property type="match status" value="1"/>
</dbReference>
<dbReference type="InterPro" id="IPR036514">
    <property type="entry name" value="SGNH_hydro_sf"/>
</dbReference>
<evidence type="ECO:0000313" key="2">
    <source>
        <dbReference type="EMBL" id="KAL3779393.1"/>
    </source>
</evidence>
<evidence type="ECO:0000256" key="1">
    <source>
        <dbReference type="SAM" id="Phobius"/>
    </source>
</evidence>
<feature type="transmembrane region" description="Helical" evidence="1">
    <location>
        <begin position="258"/>
        <end position="277"/>
    </location>
</feature>
<sequence length="300" mass="32739">MPNGPTVGIQNVIDERVANNGDESTKVFEQNSSSVNAVPDQGKSSLKDALQSDCIYSIPYFLGKLNKSLLLLLPWITGNIHNLLTTLASSLHSLLEDTMLGKDDGDGIRSAAQPSLLAKDPIQVLVIGDSPTVGMGSVEVFDPLKNKTIQQNTATGISSRTFSSQFQQPIHWRNGGVDGGTPDIICVLFGMDDLKNLVPLNIIPRILRNDDTEDGGGGIAHHFRRGMEALISDIRSYAPNACIVFPQLPIQTFHKDSIVNILPLGVFVYTMIGFWKGQKRRVMEGRKKRGEIADNDKTTT</sequence>
<dbReference type="Proteomes" id="UP001530400">
    <property type="component" value="Unassembled WGS sequence"/>
</dbReference>
<name>A0ABD3NVG2_9STRA</name>